<sequence>MDAPENELLVEISRGSMTESVHRGHIAVVDNERKLLAYAGNPEFYTFTRSTAKLLQAIPLLEAGGSERFGLTPSETALLCASHGGEPEHAATALEILRKLGVDESALGCGPQEPMYKPAADAIKRERREPGQLHNNCSGKHAGMLALAKLMNVPIQQYIAPEHPVQQKMLRTVADMCGVPPESITLGTDGCGVPVFAVPLASLAFAYARLGRPDGLSPERAEACRTIIGAIRKAPFYVAGSNRFDTRLAELTQGRIIGKMGAEGLYAATVPEQGIGIALKIEDGAERAIYPAATETLLQLGLLNVEEALQLASFHQPAVNNRRGDQVGSVRPVFRLHRV</sequence>
<dbReference type="OrthoDB" id="9770793at2"/>
<protein>
    <submittedName>
        <fullName evidence="1">Asparaginase</fullName>
    </submittedName>
</protein>
<dbReference type="EMBL" id="JNVM01000023">
    <property type="protein sequence ID" value="KEQ23303.1"/>
    <property type="molecule type" value="Genomic_DNA"/>
</dbReference>
<dbReference type="AlphaFoldDB" id="A0A081NXY0"/>
<accession>A0A081NXY0</accession>
<dbReference type="Proteomes" id="UP000028123">
    <property type="component" value="Unassembled WGS sequence"/>
</dbReference>
<keyword evidence="2" id="KW-1185">Reference proteome</keyword>
<dbReference type="PANTHER" id="PTHR42110:SF1">
    <property type="entry name" value="L-ASPARAGINASE, PUTATIVE (AFU_ORTHOLOGUE AFUA_3G11890)-RELATED"/>
    <property type="match status" value="1"/>
</dbReference>
<comment type="caution">
    <text evidence="1">The sequence shown here is derived from an EMBL/GenBank/DDBJ whole genome shotgun (WGS) entry which is preliminary data.</text>
</comment>
<dbReference type="RefSeq" id="WP_036688840.1">
    <property type="nucleotide sequence ID" value="NZ_JNVM01000023.1"/>
</dbReference>
<evidence type="ECO:0000313" key="2">
    <source>
        <dbReference type="Proteomes" id="UP000028123"/>
    </source>
</evidence>
<name>A0A081NXY0_9BACL</name>
<gene>
    <name evidence="1" type="ORF">ET33_16865</name>
</gene>
<reference evidence="1 2" key="1">
    <citation type="submission" date="2014-06" db="EMBL/GenBank/DDBJ databases">
        <title>Draft genome sequence of Paenibacillus sp. MSt1.</title>
        <authorList>
            <person name="Aw Y.K."/>
            <person name="Ong K.S."/>
            <person name="Gan H.M."/>
            <person name="Lee S.M."/>
        </authorList>
    </citation>
    <scope>NUCLEOTIDE SEQUENCE [LARGE SCALE GENOMIC DNA]</scope>
    <source>
        <strain evidence="1 2">MSt1</strain>
    </source>
</reference>
<dbReference type="PANTHER" id="PTHR42110">
    <property type="entry name" value="L-ASPARAGINASE, PUTATIVE (AFU_ORTHOLOGUE AFUA_3G11890)-RELATED"/>
    <property type="match status" value="1"/>
</dbReference>
<organism evidence="1 2">
    <name type="scientific">Paenibacillus tyrfis</name>
    <dbReference type="NCBI Taxonomy" id="1501230"/>
    <lineage>
        <taxon>Bacteria</taxon>
        <taxon>Bacillati</taxon>
        <taxon>Bacillota</taxon>
        <taxon>Bacilli</taxon>
        <taxon>Bacillales</taxon>
        <taxon>Paenibacillaceae</taxon>
        <taxon>Paenibacillus</taxon>
    </lineage>
</organism>
<evidence type="ECO:0000313" key="1">
    <source>
        <dbReference type="EMBL" id="KEQ23303.1"/>
    </source>
</evidence>
<dbReference type="InterPro" id="IPR010349">
    <property type="entry name" value="Asparaginase_II"/>
</dbReference>
<proteinExistence type="predicted"/>
<dbReference type="eggNOG" id="COG4448">
    <property type="taxonomic scope" value="Bacteria"/>
</dbReference>
<dbReference type="Pfam" id="PF06089">
    <property type="entry name" value="Asparaginase_II"/>
    <property type="match status" value="1"/>
</dbReference>